<evidence type="ECO:0000256" key="1">
    <source>
        <dbReference type="SAM" id="MobiDB-lite"/>
    </source>
</evidence>
<feature type="region of interest" description="Disordered" evidence="1">
    <location>
        <begin position="347"/>
        <end position="378"/>
    </location>
</feature>
<proteinExistence type="predicted"/>
<accession>A0A9Q1GJI2</accession>
<evidence type="ECO:0000313" key="3">
    <source>
        <dbReference type="EMBL" id="KAJ8421735.1"/>
    </source>
</evidence>
<dbReference type="EMBL" id="JAKOGI010002569">
    <property type="protein sequence ID" value="KAJ8421735.1"/>
    <property type="molecule type" value="Genomic_DNA"/>
</dbReference>
<feature type="compositionally biased region" description="Acidic residues" evidence="1">
    <location>
        <begin position="111"/>
        <end position="137"/>
    </location>
</feature>
<feature type="domain" description="DUF4216" evidence="2">
    <location>
        <begin position="3"/>
        <end position="49"/>
    </location>
</feature>
<protein>
    <recommendedName>
        <fullName evidence="2">DUF4216 domain-containing protein</fullName>
    </recommendedName>
</protein>
<name>A0A9Q1GJI2_9CARY</name>
<feature type="compositionally biased region" description="Basic and acidic residues" evidence="1">
    <location>
        <begin position="99"/>
        <end position="110"/>
    </location>
</feature>
<reference evidence="3" key="1">
    <citation type="submission" date="2022-04" db="EMBL/GenBank/DDBJ databases">
        <title>Carnegiea gigantea Genome sequencing and assembly v2.</title>
        <authorList>
            <person name="Copetti D."/>
            <person name="Sanderson M.J."/>
            <person name="Burquez A."/>
            <person name="Wojciechowski M.F."/>
        </authorList>
    </citation>
    <scope>NUCLEOTIDE SEQUENCE</scope>
    <source>
        <strain evidence="3">SGP5-SGP5p</strain>
        <tissue evidence="3">Aerial part</tissue>
    </source>
</reference>
<comment type="caution">
    <text evidence="3">The sequence shown here is derived from an EMBL/GenBank/DDBJ whole genome shotgun (WGS) entry which is preliminary data.</text>
</comment>
<feature type="compositionally biased region" description="Basic and acidic residues" evidence="1">
    <location>
        <begin position="368"/>
        <end position="378"/>
    </location>
</feature>
<keyword evidence="4" id="KW-1185">Reference proteome</keyword>
<dbReference type="OrthoDB" id="1002061at2759"/>
<dbReference type="AlphaFoldDB" id="A0A9Q1GJI2"/>
<dbReference type="InterPro" id="IPR025312">
    <property type="entry name" value="DUF4216"/>
</dbReference>
<gene>
    <name evidence="3" type="ORF">Cgig2_008551</name>
</gene>
<dbReference type="PANTHER" id="PTHR48258:SF3">
    <property type="entry name" value="FK506-BINDING PROTEIN 4-LIKE ISOFORM X1"/>
    <property type="match status" value="1"/>
</dbReference>
<evidence type="ECO:0000259" key="2">
    <source>
        <dbReference type="Pfam" id="PF13952"/>
    </source>
</evidence>
<feature type="compositionally biased region" description="Polar residues" evidence="1">
    <location>
        <begin position="347"/>
        <end position="367"/>
    </location>
</feature>
<organism evidence="3 4">
    <name type="scientific">Carnegiea gigantea</name>
    <dbReference type="NCBI Taxonomy" id="171969"/>
    <lineage>
        <taxon>Eukaryota</taxon>
        <taxon>Viridiplantae</taxon>
        <taxon>Streptophyta</taxon>
        <taxon>Embryophyta</taxon>
        <taxon>Tracheophyta</taxon>
        <taxon>Spermatophyta</taxon>
        <taxon>Magnoliopsida</taxon>
        <taxon>eudicotyledons</taxon>
        <taxon>Gunneridae</taxon>
        <taxon>Pentapetalae</taxon>
        <taxon>Caryophyllales</taxon>
        <taxon>Cactineae</taxon>
        <taxon>Cactaceae</taxon>
        <taxon>Cactoideae</taxon>
        <taxon>Echinocereeae</taxon>
        <taxon>Carnegiea</taxon>
    </lineage>
</organism>
<feature type="region of interest" description="Disordered" evidence="1">
    <location>
        <begin position="99"/>
        <end position="137"/>
    </location>
</feature>
<dbReference type="PANTHER" id="PTHR48258">
    <property type="entry name" value="DUF4218 DOMAIN-CONTAINING PROTEIN-RELATED"/>
    <property type="match status" value="1"/>
</dbReference>
<dbReference type="Proteomes" id="UP001153076">
    <property type="component" value="Unassembled WGS sequence"/>
</dbReference>
<evidence type="ECO:0000313" key="4">
    <source>
        <dbReference type="Proteomes" id="UP001153076"/>
    </source>
</evidence>
<sequence length="378" mass="43618">MHERYKLVEVHHTKKYPKYDPFVLASQVQQVYFTPYPSTKNDKKAWWAVFKVKPRSTIDTSIEDIAFQEDVNDNPPTLSEVDLEEEGGEYEEIIDKVNGDGFEVDPKEGDCDQDEDETEDELEDVEEYKDQDQYDDEDEDDNAWHLIHNWNLLQYLVEIDKEVQVLQIEGGGNHIALLNYDKNQSPTGNAIVSHSASDRTGNLSAPQILSPEEHASLVKEKFYQKGQNRLKDLVCKVSKKKPEDPIPWLSLDVRVQLVQHKKTSRGFLKRSRQSMLNKITGPKARSHHTLGSVSTAEIAKRLRKARETPVAAKLFAKARVRAKDKSFSDDRSKAVWLQSELDLTKAGLNSTKNELQEQRQSMENQQRMMEEQHRQLEK</sequence>
<dbReference type="Pfam" id="PF13952">
    <property type="entry name" value="DUF4216"/>
    <property type="match status" value="1"/>
</dbReference>